<evidence type="ECO:0000256" key="1">
    <source>
        <dbReference type="SAM" id="MobiDB-lite"/>
    </source>
</evidence>
<keyword evidence="3" id="KW-1185">Reference proteome</keyword>
<name>A0AAV9JQF6_9PEZI</name>
<comment type="caution">
    <text evidence="2">The sequence shown here is derived from an EMBL/GenBank/DDBJ whole genome shotgun (WGS) entry which is preliminary data.</text>
</comment>
<proteinExistence type="predicted"/>
<organism evidence="2 3">
    <name type="scientific">Oleoguttula mirabilis</name>
    <dbReference type="NCBI Taxonomy" id="1507867"/>
    <lineage>
        <taxon>Eukaryota</taxon>
        <taxon>Fungi</taxon>
        <taxon>Dikarya</taxon>
        <taxon>Ascomycota</taxon>
        <taxon>Pezizomycotina</taxon>
        <taxon>Dothideomycetes</taxon>
        <taxon>Dothideomycetidae</taxon>
        <taxon>Mycosphaerellales</taxon>
        <taxon>Teratosphaeriaceae</taxon>
        <taxon>Oleoguttula</taxon>
    </lineage>
</organism>
<dbReference type="AlphaFoldDB" id="A0AAV9JQF6"/>
<reference evidence="2 3" key="1">
    <citation type="submission" date="2021-11" db="EMBL/GenBank/DDBJ databases">
        <title>Black yeast isolated from Biological Soil Crust.</title>
        <authorList>
            <person name="Kurbessoian T."/>
        </authorList>
    </citation>
    <scope>NUCLEOTIDE SEQUENCE [LARGE SCALE GENOMIC DNA]</scope>
    <source>
        <strain evidence="2 3">CCFEE 5522</strain>
    </source>
</reference>
<dbReference type="EMBL" id="JAVFHQ010000010">
    <property type="protein sequence ID" value="KAK4547671.1"/>
    <property type="molecule type" value="Genomic_DNA"/>
</dbReference>
<gene>
    <name evidence="2" type="ORF">LTR36_000628</name>
</gene>
<feature type="region of interest" description="Disordered" evidence="1">
    <location>
        <begin position="39"/>
        <end position="59"/>
    </location>
</feature>
<evidence type="ECO:0000313" key="3">
    <source>
        <dbReference type="Proteomes" id="UP001324427"/>
    </source>
</evidence>
<dbReference type="Proteomes" id="UP001324427">
    <property type="component" value="Unassembled WGS sequence"/>
</dbReference>
<protein>
    <submittedName>
        <fullName evidence="2">Uncharacterized protein</fullName>
    </submittedName>
</protein>
<sequence length="157" mass="17893">MSAPPSSSGHHHCDRKHHASNHHTCYDHASCRYLLHHQQSSPSVEAQPSRASSETSKDRNIDTLLYGTFLSELRRNNCHRRIEDREAADDALKQAFAQAVGLMDWRQLDMELRLKGGNPRTRKQGGELSWAADTWRTLMRESEKLWAADGTGKKFGR</sequence>
<evidence type="ECO:0000313" key="2">
    <source>
        <dbReference type="EMBL" id="KAK4547671.1"/>
    </source>
</evidence>
<feature type="compositionally biased region" description="Polar residues" evidence="1">
    <location>
        <begin position="39"/>
        <end position="54"/>
    </location>
</feature>
<accession>A0AAV9JQF6</accession>